<name>A0ABQ7X8B8_BRANA</name>
<comment type="caution">
    <text evidence="2">The sequence shown here is derived from an EMBL/GenBank/DDBJ whole genome shotgun (WGS) entry which is preliminary data.</text>
</comment>
<proteinExistence type="predicted"/>
<evidence type="ECO:0000256" key="1">
    <source>
        <dbReference type="SAM" id="MobiDB-lite"/>
    </source>
</evidence>
<dbReference type="EMBL" id="JAGKQM010001255">
    <property type="protein sequence ID" value="KAH0852136.1"/>
    <property type="molecule type" value="Genomic_DNA"/>
</dbReference>
<protein>
    <submittedName>
        <fullName evidence="2">Uncharacterized protein</fullName>
    </submittedName>
</protein>
<keyword evidence="3" id="KW-1185">Reference proteome</keyword>
<sequence>MNCTLKLKRIRCLRIRFSSGENARSVKASAGRSSEGVEKTDSTGGGGARQFDGLSCETFTAREGY</sequence>
<organism evidence="2 3">
    <name type="scientific">Brassica napus</name>
    <name type="common">Rape</name>
    <dbReference type="NCBI Taxonomy" id="3708"/>
    <lineage>
        <taxon>Eukaryota</taxon>
        <taxon>Viridiplantae</taxon>
        <taxon>Streptophyta</taxon>
        <taxon>Embryophyta</taxon>
        <taxon>Tracheophyta</taxon>
        <taxon>Spermatophyta</taxon>
        <taxon>Magnoliopsida</taxon>
        <taxon>eudicotyledons</taxon>
        <taxon>Gunneridae</taxon>
        <taxon>Pentapetalae</taxon>
        <taxon>rosids</taxon>
        <taxon>malvids</taxon>
        <taxon>Brassicales</taxon>
        <taxon>Brassicaceae</taxon>
        <taxon>Brassiceae</taxon>
        <taxon>Brassica</taxon>
    </lineage>
</organism>
<evidence type="ECO:0000313" key="3">
    <source>
        <dbReference type="Proteomes" id="UP000824890"/>
    </source>
</evidence>
<dbReference type="Proteomes" id="UP000824890">
    <property type="component" value="Unassembled WGS sequence"/>
</dbReference>
<reference evidence="2 3" key="1">
    <citation type="submission" date="2021-05" db="EMBL/GenBank/DDBJ databases">
        <title>Genome Assembly of Synthetic Allotetraploid Brassica napus Reveals Homoeologous Exchanges between Subgenomes.</title>
        <authorList>
            <person name="Davis J.T."/>
        </authorList>
    </citation>
    <scope>NUCLEOTIDE SEQUENCE [LARGE SCALE GENOMIC DNA]</scope>
    <source>
        <strain evidence="3">cv. Da-Ae</strain>
        <tissue evidence="2">Seedling</tissue>
    </source>
</reference>
<gene>
    <name evidence="2" type="ORF">HID58_094191</name>
</gene>
<feature type="region of interest" description="Disordered" evidence="1">
    <location>
        <begin position="21"/>
        <end position="51"/>
    </location>
</feature>
<evidence type="ECO:0000313" key="2">
    <source>
        <dbReference type="EMBL" id="KAH0852136.1"/>
    </source>
</evidence>
<accession>A0ABQ7X8B8</accession>